<keyword evidence="2" id="KW-1185">Reference proteome</keyword>
<evidence type="ECO:0000313" key="1">
    <source>
        <dbReference type="EMBL" id="RAI84987.1"/>
    </source>
</evidence>
<gene>
    <name evidence="1" type="ORF">LV83_03780</name>
</gene>
<name>A0A327P0M8_9BACT</name>
<dbReference type="EMBL" id="QLLK01000014">
    <property type="protein sequence ID" value="RAI84987.1"/>
    <property type="molecule type" value="Genomic_DNA"/>
</dbReference>
<comment type="caution">
    <text evidence="1">The sequence shown here is derived from an EMBL/GenBank/DDBJ whole genome shotgun (WGS) entry which is preliminary data.</text>
</comment>
<organism evidence="1 2">
    <name type="scientific">Algoriphagus yeomjeoni</name>
    <dbReference type="NCBI Taxonomy" id="291403"/>
    <lineage>
        <taxon>Bacteria</taxon>
        <taxon>Pseudomonadati</taxon>
        <taxon>Bacteroidota</taxon>
        <taxon>Cytophagia</taxon>
        <taxon>Cytophagales</taxon>
        <taxon>Cyclobacteriaceae</taxon>
        <taxon>Algoriphagus</taxon>
    </lineage>
</organism>
<dbReference type="Proteomes" id="UP000249610">
    <property type="component" value="Unassembled WGS sequence"/>
</dbReference>
<evidence type="ECO:0000313" key="2">
    <source>
        <dbReference type="Proteomes" id="UP000249610"/>
    </source>
</evidence>
<dbReference type="AlphaFoldDB" id="A0A327P0M8"/>
<dbReference type="RefSeq" id="WP_245947100.1">
    <property type="nucleotide sequence ID" value="NZ_QLLK01000014.1"/>
</dbReference>
<proteinExistence type="predicted"/>
<reference evidence="1 2" key="1">
    <citation type="submission" date="2018-06" db="EMBL/GenBank/DDBJ databases">
        <title>Genomic Encyclopedia of Archaeal and Bacterial Type Strains, Phase II (KMG-II): from individual species to whole genera.</title>
        <authorList>
            <person name="Goeker M."/>
        </authorList>
    </citation>
    <scope>NUCLEOTIDE SEQUENCE [LARGE SCALE GENOMIC DNA]</scope>
    <source>
        <strain evidence="1 2">DSM 23446</strain>
    </source>
</reference>
<accession>A0A327P0M8</accession>
<protein>
    <submittedName>
        <fullName evidence="1">Uncharacterized protein</fullName>
    </submittedName>
</protein>
<sequence length="438" mass="49220">MPLFHRYIFLFFFFIIVATSSAQQLVTKRPTFYALLGTSGGKLNQFDKLLQDRGLSGLRNRYQTIGVGYQTRINDFVLGMDLLHNRGGVSKLDDYRMNYRTSRALLNVGYAFTEESRFQLIHYMSLGVGFLNFQMLPSQPSKNLDSFLANPEQGFVLRKKDIHKGTFNYGNFLTEIGFQLSYDFDLPGRKEALQLITKMGYSFSPLQGKWNMNGISFDNTQNGAFLRVGAGISLPDGNFFYKDASISISLIRGVHFSNAKEFNAKLEEAGLNSLDGAPSNWGLRILGNTERILYGAELYNLALSGAANEAKNHSLNSLRVYGNMGYNLIKYRNFGVGALAGLGFGNIRYSLLKVDKPDFPELFEQRKFDGYLKNSGLMMKPEVFVDYGIPMTKRKLYKLVFTAAAGYEIPLANYRLGNLSMSSYMAGPYLSFGIGVRP</sequence>